<keyword evidence="1" id="KW-0378">Hydrolase</keyword>
<protein>
    <submittedName>
        <fullName evidence="1">Glycosyl hydrolase domain protein</fullName>
    </submittedName>
</protein>
<dbReference type="EMBL" id="KX832224">
    <property type="protein sequence ID" value="ARR28835.1"/>
    <property type="molecule type" value="Genomic_DNA"/>
</dbReference>
<dbReference type="GO" id="GO:0016787">
    <property type="term" value="F:hydrolase activity"/>
    <property type="evidence" value="ECO:0007669"/>
    <property type="project" value="UniProtKB-KW"/>
</dbReference>
<evidence type="ECO:0000313" key="2">
    <source>
        <dbReference type="Proteomes" id="UP000203507"/>
    </source>
</evidence>
<keyword evidence="2" id="KW-1185">Reference proteome</keyword>
<sequence length="293" mass="33317">MAQHSIPLLSTFNYLLNDAFLLGLTGGHANMLSLIQRFVLARAEGDISIHDGILLVTPKYKTRLTFPEMVAFKKDYLTSPVYAILKHRTRLALMNDQICVATKPVMDNPERFREMLSNVKPMYGDGGSVVERFFIVWGENTLHFAQERDDIVFINGEGDTISNTMRKTLPIRKTIEWKGGWKPLLDKRTFGSQLKYGKTASSAGFYQVWNMMKHNYPETIFTDAQTRKLLAINYARAFLHFGVFTGLSSYSNHEIEEGTEDILSKNSLNVLISLSPHIKNIVVGRYKALRDDS</sequence>
<name>A0A1X9T5A8_9VIRU</name>
<reference evidence="1" key="1">
    <citation type="journal article" date="2017" name="Vet. Pathol.">
        <title>Ranid Herpesvirus 3 and Proliferative Dermatitis in Free-Ranging Wild Common Frogs (Rana Temporaria).</title>
        <authorList>
            <person name="Origgi F.C."/>
            <person name="Schmidt B.R."/>
            <person name="Lohmann P."/>
            <person name="Otten P."/>
            <person name="Akdesir E."/>
            <person name="Gaschen V."/>
            <person name="Aguilar-Bultet L."/>
            <person name="Wahli T."/>
            <person name="Sattler U."/>
            <person name="Stoffel M.H."/>
        </authorList>
    </citation>
    <scope>NUCLEOTIDE SEQUENCE [LARGE SCALE GENOMIC DNA]</scope>
    <source>
        <strain evidence="1">FO1_2015</strain>
    </source>
</reference>
<evidence type="ECO:0000313" key="1">
    <source>
        <dbReference type="EMBL" id="ARR28835.1"/>
    </source>
</evidence>
<dbReference type="Proteomes" id="UP000203507">
    <property type="component" value="Segment"/>
</dbReference>
<accession>A0A1X9T5A8</accession>
<dbReference type="KEGG" id="vg:32878169"/>
<dbReference type="GeneID" id="32878169"/>
<organism evidence="1">
    <name type="scientific">Ranid herpesvirus 3</name>
    <dbReference type="NCBI Taxonomy" id="1987509"/>
    <lineage>
        <taxon>Viruses</taxon>
        <taxon>Duplodnaviria</taxon>
        <taxon>Heunggongvirae</taxon>
        <taxon>Peploviricota</taxon>
        <taxon>Herviviricetes</taxon>
        <taxon>Herpesvirales</taxon>
        <taxon>Alloherpesviridae</taxon>
        <taxon>Batravirus</taxon>
        <taxon>Batravirus ranidallo3</taxon>
    </lineage>
</organism>
<proteinExistence type="predicted"/>
<dbReference type="RefSeq" id="YP_009362344.1">
    <property type="nucleotide sequence ID" value="NC_034618.1"/>
</dbReference>